<dbReference type="Proteomes" id="UP000028999">
    <property type="component" value="Unassembled WGS sequence"/>
</dbReference>
<proteinExistence type="predicted"/>
<gene>
    <name evidence="2" type="primary">BnaAnng21760D</name>
    <name evidence="2" type="ORF">GSBRNA2T00052216001</name>
</gene>
<dbReference type="EMBL" id="LK035119">
    <property type="protein sequence ID" value="CDY66173.1"/>
    <property type="molecule type" value="Genomic_DNA"/>
</dbReference>
<dbReference type="PANTHER" id="PTHR33220:SF5">
    <property type="entry name" value="RRNA INTRON-ENCODED HOMING ENDONUCLEASE"/>
    <property type="match status" value="1"/>
</dbReference>
<name>A0A078JF00_BRANA</name>
<dbReference type="PaxDb" id="3708-A0A078JF00"/>
<evidence type="ECO:0000256" key="1">
    <source>
        <dbReference type="SAM" id="MobiDB-lite"/>
    </source>
</evidence>
<feature type="region of interest" description="Disordered" evidence="1">
    <location>
        <begin position="64"/>
        <end position="109"/>
    </location>
</feature>
<protein>
    <submittedName>
        <fullName evidence="2">BnaAnng21760D protein</fullName>
    </submittedName>
</protein>
<sequence length="548" mass="61944">MKNVAKCDTWCELQNPVNHRVFERKLRPKPSGRGHVCLGVTNRPKDVRSVLTCGGEFNSRQIVSRFGPKALDDPKSSTRPQSGEASSATDRAQVPWKGAPERVRAPSCPDPVAPRGAVYESGCLGMQPQSGGKFRPRLNMGERPIANKYREGSGWGPAMRPGRMRNGAIRTRLTACLGICVLRASACGLLIRPLETRTKESDMCATQWVSKPVRRFECEHACRDPKDGELCMSGAKPEETLVEAHNDTDMQIVRRGGCFVEPSHGIESSKWAIFCKQNWRCGMNRKPGYGAQLRANLEPTKGVGQFRQQDGGHGTPKINGADARNIYPSPGRSGHRCRSWCLPTLETAEPEVGSSGWKSTARCLVSGAFPVALENPEDQVPLTPGCWCQNWSRRNQWVKVSVKIRIRFIKYEKVFYRILWTFRTKEIRAKLRNCHLGNHRKNKRNNPRLPDWPSYQKTITSDPPHTTSRFNQFSSPYGELETWTNQFSSPYGDLDQPVQLAVRRADRPEPCSPHSRHKAYVHRFDRALNHDRNISHFILICLTIRILR</sequence>
<evidence type="ECO:0000313" key="3">
    <source>
        <dbReference type="Proteomes" id="UP000028999"/>
    </source>
</evidence>
<keyword evidence="3" id="KW-1185">Reference proteome</keyword>
<dbReference type="Gramene" id="CDY66173">
    <property type="protein sequence ID" value="CDY66173"/>
    <property type="gene ID" value="GSBRNA2T00052216001"/>
</dbReference>
<reference evidence="2 3" key="1">
    <citation type="journal article" date="2014" name="Science">
        <title>Plant genetics. Early allopolyploid evolution in the post-Neolithic Brassica napus oilseed genome.</title>
        <authorList>
            <person name="Chalhoub B."/>
            <person name="Denoeud F."/>
            <person name="Liu S."/>
            <person name="Parkin I.A."/>
            <person name="Tang H."/>
            <person name="Wang X."/>
            <person name="Chiquet J."/>
            <person name="Belcram H."/>
            <person name="Tong C."/>
            <person name="Samans B."/>
            <person name="Correa M."/>
            <person name="Da Silva C."/>
            <person name="Just J."/>
            <person name="Falentin C."/>
            <person name="Koh C.S."/>
            <person name="Le Clainche I."/>
            <person name="Bernard M."/>
            <person name="Bento P."/>
            <person name="Noel B."/>
            <person name="Labadie K."/>
            <person name="Alberti A."/>
            <person name="Charles M."/>
            <person name="Arnaud D."/>
            <person name="Guo H."/>
            <person name="Daviaud C."/>
            <person name="Alamery S."/>
            <person name="Jabbari K."/>
            <person name="Zhao M."/>
            <person name="Edger P.P."/>
            <person name="Chelaifa H."/>
            <person name="Tack D."/>
            <person name="Lassalle G."/>
            <person name="Mestiri I."/>
            <person name="Schnel N."/>
            <person name="Le Paslier M.C."/>
            <person name="Fan G."/>
            <person name="Renault V."/>
            <person name="Bayer P.E."/>
            <person name="Golicz A.A."/>
            <person name="Manoli S."/>
            <person name="Lee T.H."/>
            <person name="Thi V.H."/>
            <person name="Chalabi S."/>
            <person name="Hu Q."/>
            <person name="Fan C."/>
            <person name="Tollenaere R."/>
            <person name="Lu Y."/>
            <person name="Battail C."/>
            <person name="Shen J."/>
            <person name="Sidebottom C.H."/>
            <person name="Wang X."/>
            <person name="Canaguier A."/>
            <person name="Chauveau A."/>
            <person name="Berard A."/>
            <person name="Deniot G."/>
            <person name="Guan M."/>
            <person name="Liu Z."/>
            <person name="Sun F."/>
            <person name="Lim Y.P."/>
            <person name="Lyons E."/>
            <person name="Town C.D."/>
            <person name="Bancroft I."/>
            <person name="Wang X."/>
            <person name="Meng J."/>
            <person name="Ma J."/>
            <person name="Pires J.C."/>
            <person name="King G.J."/>
            <person name="Brunel D."/>
            <person name="Delourme R."/>
            <person name="Renard M."/>
            <person name="Aury J.M."/>
            <person name="Adams K.L."/>
            <person name="Batley J."/>
            <person name="Snowdon R.J."/>
            <person name="Tost J."/>
            <person name="Edwards D."/>
            <person name="Zhou Y."/>
            <person name="Hua W."/>
            <person name="Sharpe A.G."/>
            <person name="Paterson A.H."/>
            <person name="Guan C."/>
            <person name="Wincker P."/>
        </authorList>
    </citation>
    <scope>NUCLEOTIDE SEQUENCE [LARGE SCALE GENOMIC DNA]</scope>
    <source>
        <strain evidence="3">cv. Darmor-bzh</strain>
    </source>
</reference>
<feature type="region of interest" description="Disordered" evidence="1">
    <location>
        <begin position="303"/>
        <end position="323"/>
    </location>
</feature>
<feature type="compositionally biased region" description="Polar residues" evidence="1">
    <location>
        <begin position="77"/>
        <end position="90"/>
    </location>
</feature>
<dbReference type="AlphaFoldDB" id="A0A078JF00"/>
<dbReference type="PANTHER" id="PTHR33220">
    <property type="entry name" value="BNAA09G04420D PROTEIN"/>
    <property type="match status" value="1"/>
</dbReference>
<accession>A0A078JF00</accession>
<organism evidence="2 3">
    <name type="scientific">Brassica napus</name>
    <name type="common">Rape</name>
    <dbReference type="NCBI Taxonomy" id="3708"/>
    <lineage>
        <taxon>Eukaryota</taxon>
        <taxon>Viridiplantae</taxon>
        <taxon>Streptophyta</taxon>
        <taxon>Embryophyta</taxon>
        <taxon>Tracheophyta</taxon>
        <taxon>Spermatophyta</taxon>
        <taxon>Magnoliopsida</taxon>
        <taxon>eudicotyledons</taxon>
        <taxon>Gunneridae</taxon>
        <taxon>Pentapetalae</taxon>
        <taxon>rosids</taxon>
        <taxon>malvids</taxon>
        <taxon>Brassicales</taxon>
        <taxon>Brassicaceae</taxon>
        <taxon>Brassiceae</taxon>
        <taxon>Brassica</taxon>
    </lineage>
</organism>
<evidence type="ECO:0000313" key="2">
    <source>
        <dbReference type="EMBL" id="CDY66173.1"/>
    </source>
</evidence>